<keyword evidence="8" id="KW-1185">Reference proteome</keyword>
<feature type="region of interest" description="Disordered" evidence="5">
    <location>
        <begin position="1"/>
        <end position="25"/>
    </location>
</feature>
<evidence type="ECO:0000313" key="7">
    <source>
        <dbReference type="EMBL" id="KUJ21825.1"/>
    </source>
</evidence>
<evidence type="ECO:0000256" key="2">
    <source>
        <dbReference type="ARBA" id="ARBA00022771"/>
    </source>
</evidence>
<dbReference type="InterPro" id="IPR018957">
    <property type="entry name" value="Znf_C3HC4_RING-type"/>
</dbReference>
<dbReference type="EMBL" id="KQ947407">
    <property type="protein sequence ID" value="KUJ21825.1"/>
    <property type="molecule type" value="Genomic_DNA"/>
</dbReference>
<dbReference type="GO" id="GO:0008270">
    <property type="term" value="F:zinc ion binding"/>
    <property type="evidence" value="ECO:0007669"/>
    <property type="project" value="UniProtKB-KW"/>
</dbReference>
<dbReference type="InterPro" id="IPR001841">
    <property type="entry name" value="Znf_RING"/>
</dbReference>
<dbReference type="Pfam" id="PF00097">
    <property type="entry name" value="zf-C3HC4"/>
    <property type="match status" value="1"/>
</dbReference>
<dbReference type="InterPro" id="IPR013083">
    <property type="entry name" value="Znf_RING/FYVE/PHD"/>
</dbReference>
<name>A0A194XNK0_MOLSC</name>
<keyword evidence="3" id="KW-0862">Zinc</keyword>
<evidence type="ECO:0000259" key="6">
    <source>
        <dbReference type="PROSITE" id="PS50089"/>
    </source>
</evidence>
<dbReference type="Gene3D" id="3.30.40.10">
    <property type="entry name" value="Zinc/RING finger domain, C3HC4 (zinc finger)"/>
    <property type="match status" value="1"/>
</dbReference>
<evidence type="ECO:0000256" key="3">
    <source>
        <dbReference type="ARBA" id="ARBA00022833"/>
    </source>
</evidence>
<gene>
    <name evidence="7" type="ORF">LY89DRAFT_681218</name>
</gene>
<evidence type="ECO:0000256" key="4">
    <source>
        <dbReference type="PROSITE-ProRule" id="PRU00175"/>
    </source>
</evidence>
<keyword evidence="1" id="KW-0479">Metal-binding</keyword>
<dbReference type="AlphaFoldDB" id="A0A194XNK0"/>
<dbReference type="Proteomes" id="UP000070700">
    <property type="component" value="Unassembled WGS sequence"/>
</dbReference>
<dbReference type="OrthoDB" id="3556545at2759"/>
<evidence type="ECO:0000256" key="1">
    <source>
        <dbReference type="ARBA" id="ARBA00022723"/>
    </source>
</evidence>
<dbReference type="SMART" id="SM00184">
    <property type="entry name" value="RING"/>
    <property type="match status" value="1"/>
</dbReference>
<protein>
    <recommendedName>
        <fullName evidence="6">RING-type domain-containing protein</fullName>
    </recommendedName>
</protein>
<reference evidence="7 8" key="1">
    <citation type="submission" date="2015-10" db="EMBL/GenBank/DDBJ databases">
        <title>Full genome of DAOMC 229536 Phialocephala scopiformis, a fungal endophyte of spruce producing the potent anti-insectan compound rugulosin.</title>
        <authorList>
            <consortium name="DOE Joint Genome Institute"/>
            <person name="Walker A.K."/>
            <person name="Frasz S.L."/>
            <person name="Seifert K.A."/>
            <person name="Miller J.D."/>
            <person name="Mondo S.J."/>
            <person name="Labutti K."/>
            <person name="Lipzen A."/>
            <person name="Dockter R."/>
            <person name="Kennedy M."/>
            <person name="Grigoriev I.V."/>
            <person name="Spatafora J.W."/>
        </authorList>
    </citation>
    <scope>NUCLEOTIDE SEQUENCE [LARGE SCALE GENOMIC DNA]</scope>
    <source>
        <strain evidence="7 8">CBS 120377</strain>
    </source>
</reference>
<dbReference type="InParanoid" id="A0A194XNK0"/>
<accession>A0A194XNK0</accession>
<dbReference type="KEGG" id="psco:LY89DRAFT_681218"/>
<organism evidence="7 8">
    <name type="scientific">Mollisia scopiformis</name>
    <name type="common">Conifer needle endophyte fungus</name>
    <name type="synonym">Phialocephala scopiformis</name>
    <dbReference type="NCBI Taxonomy" id="149040"/>
    <lineage>
        <taxon>Eukaryota</taxon>
        <taxon>Fungi</taxon>
        <taxon>Dikarya</taxon>
        <taxon>Ascomycota</taxon>
        <taxon>Pezizomycotina</taxon>
        <taxon>Leotiomycetes</taxon>
        <taxon>Helotiales</taxon>
        <taxon>Mollisiaceae</taxon>
        <taxon>Mollisia</taxon>
    </lineage>
</organism>
<dbReference type="GeneID" id="28823959"/>
<proteinExistence type="predicted"/>
<dbReference type="PROSITE" id="PS50089">
    <property type="entry name" value="ZF_RING_2"/>
    <property type="match status" value="1"/>
</dbReference>
<keyword evidence="2 4" id="KW-0863">Zinc-finger</keyword>
<dbReference type="RefSeq" id="XP_018076180.1">
    <property type="nucleotide sequence ID" value="XM_018214233.1"/>
</dbReference>
<feature type="compositionally biased region" description="Basic residues" evidence="5">
    <location>
        <begin position="1"/>
        <end position="13"/>
    </location>
</feature>
<evidence type="ECO:0000313" key="8">
    <source>
        <dbReference type="Proteomes" id="UP000070700"/>
    </source>
</evidence>
<dbReference type="SUPFAM" id="SSF57850">
    <property type="entry name" value="RING/U-box"/>
    <property type="match status" value="1"/>
</dbReference>
<feature type="domain" description="RING-type" evidence="6">
    <location>
        <begin position="28"/>
        <end position="73"/>
    </location>
</feature>
<sequence length="394" mass="44305">MNQQHHHNLRSHPHPSESPQRTPSPTRCPICLEDLSTNTAQFLPCTHNFDLPCTITLLTGPPGPQARQCPLCRAKIAAVQYNFVSAPISSCSTHIPGSSTFDSGPFIRPDETVTPSMSEWEKNRRRTLRALRLVEDYDPSLWQLFHMGVFVREGGNVVLVERMVSLKVMQVDGTKTVALLVRSLSVKVVEKGMVEEPDLDQEEESPEDVEEAREEVRLLLKAFGVTREEGPWRDWVEMKVDDPEFKVLRDGKLLEVGARKFLVVQRKHGAEDITITNCTSLTELFPATTILSSNWADEDYDSDSNLIDGISKAARVRAVSLARQEIQGVFQLFRTLSSFEDIRDLERGSTGILDSVKQEDLECEYCEAKHRNGDCKLPKAAELTGAFLVERMAL</sequence>
<evidence type="ECO:0000256" key="5">
    <source>
        <dbReference type="SAM" id="MobiDB-lite"/>
    </source>
</evidence>